<dbReference type="PANTHER" id="PTHR33121">
    <property type="entry name" value="CYCLIC DI-GMP PHOSPHODIESTERASE PDEF"/>
    <property type="match status" value="1"/>
</dbReference>
<dbReference type="GO" id="GO:0071111">
    <property type="term" value="F:cyclic-guanylate-specific phosphodiesterase activity"/>
    <property type="evidence" value="ECO:0007669"/>
    <property type="project" value="InterPro"/>
</dbReference>
<dbReference type="Pfam" id="PF00563">
    <property type="entry name" value="EAL"/>
    <property type="match status" value="1"/>
</dbReference>
<accession>A0A2S9TJT9</accession>
<keyword evidence="1" id="KW-0472">Membrane</keyword>
<sequence>MVKKLQNIDLLNTLLIATTFLAIVFIILYIRQLKNEKNICKQVIHTAKKEVEERLYKDELTGLKNRKSIEDSIKGKDSVVAILLDVDSFEDLNELYGFINAEEVLKELSNILKGFEKTHNMVAYRLSGDIFALTNINNIPFEEIFILIEELNKAFLNRKIFVDKLKVDIVVSMTIGVSIFQEEPILTAAMALKKAKSLNQTCFVYNNELDSKELIIQSLYWREKIKKAVEEDKITPFYQPIVNRNQEIIKYESLMRIKDFDCNNELVIVTPDKFLGISFKTKQYLELSRIIISKSLDNLLKTKKNITINLSFRDILNYEFIDYLDNVLEKLKFEDRNRLVFEILESENLSDYDFLEEFVLKYKKLGCKIAIDDFGSGYSNFIRIIRLKPDYLKIDGSLIKNIDKDNNSYEIVKSIIAFSKTLKIKTIAEYVHSEEIFNLLLELDVDEFQGYYFGKPDEEFL</sequence>
<gene>
    <name evidence="4" type="ORF">CJ670_01845</name>
</gene>
<dbReference type="PROSITE" id="PS50887">
    <property type="entry name" value="GGDEF"/>
    <property type="match status" value="1"/>
</dbReference>
<proteinExistence type="predicted"/>
<dbReference type="InterPro" id="IPR050706">
    <property type="entry name" value="Cyclic-di-GMP_PDE-like"/>
</dbReference>
<dbReference type="CDD" id="cd01949">
    <property type="entry name" value="GGDEF"/>
    <property type="match status" value="1"/>
</dbReference>
<dbReference type="Gene3D" id="3.30.70.270">
    <property type="match status" value="1"/>
</dbReference>
<feature type="transmembrane region" description="Helical" evidence="1">
    <location>
        <begin position="12"/>
        <end position="30"/>
    </location>
</feature>
<dbReference type="Pfam" id="PF00990">
    <property type="entry name" value="GGDEF"/>
    <property type="match status" value="1"/>
</dbReference>
<keyword evidence="1" id="KW-0812">Transmembrane</keyword>
<dbReference type="InterPro" id="IPR035919">
    <property type="entry name" value="EAL_sf"/>
</dbReference>
<dbReference type="Gene3D" id="3.20.20.450">
    <property type="entry name" value="EAL domain"/>
    <property type="match status" value="1"/>
</dbReference>
<dbReference type="CDD" id="cd01948">
    <property type="entry name" value="EAL"/>
    <property type="match status" value="1"/>
</dbReference>
<comment type="caution">
    <text evidence="4">The sequence shown here is derived from an EMBL/GenBank/DDBJ whole genome shotgun (WGS) entry which is preliminary data.</text>
</comment>
<evidence type="ECO:0000313" key="4">
    <source>
        <dbReference type="EMBL" id="PRM99094.1"/>
    </source>
</evidence>
<dbReference type="SMART" id="SM00052">
    <property type="entry name" value="EAL"/>
    <property type="match status" value="1"/>
</dbReference>
<feature type="domain" description="GGDEF" evidence="3">
    <location>
        <begin position="77"/>
        <end position="214"/>
    </location>
</feature>
<dbReference type="SMART" id="SM00267">
    <property type="entry name" value="GGDEF"/>
    <property type="match status" value="1"/>
</dbReference>
<keyword evidence="1" id="KW-1133">Transmembrane helix</keyword>
<organism evidence="4 5">
    <name type="scientific">Aliarcobacter cryaerophilus</name>
    <dbReference type="NCBI Taxonomy" id="28198"/>
    <lineage>
        <taxon>Bacteria</taxon>
        <taxon>Pseudomonadati</taxon>
        <taxon>Campylobacterota</taxon>
        <taxon>Epsilonproteobacteria</taxon>
        <taxon>Campylobacterales</taxon>
        <taxon>Arcobacteraceae</taxon>
        <taxon>Aliarcobacter</taxon>
    </lineage>
</organism>
<dbReference type="EMBL" id="NXGI01000002">
    <property type="protein sequence ID" value="PRM99094.1"/>
    <property type="molecule type" value="Genomic_DNA"/>
</dbReference>
<dbReference type="Proteomes" id="UP000239151">
    <property type="component" value="Unassembled WGS sequence"/>
</dbReference>
<dbReference type="InterPro" id="IPR029787">
    <property type="entry name" value="Nucleotide_cyclase"/>
</dbReference>
<dbReference type="PROSITE" id="PS50883">
    <property type="entry name" value="EAL"/>
    <property type="match status" value="1"/>
</dbReference>
<dbReference type="NCBIfam" id="TIGR00254">
    <property type="entry name" value="GGDEF"/>
    <property type="match status" value="1"/>
</dbReference>
<evidence type="ECO:0000256" key="1">
    <source>
        <dbReference type="SAM" id="Phobius"/>
    </source>
</evidence>
<feature type="domain" description="EAL" evidence="2">
    <location>
        <begin position="218"/>
        <end position="461"/>
    </location>
</feature>
<dbReference type="InterPro" id="IPR000160">
    <property type="entry name" value="GGDEF_dom"/>
</dbReference>
<dbReference type="InterPro" id="IPR043128">
    <property type="entry name" value="Rev_trsase/Diguanyl_cyclase"/>
</dbReference>
<dbReference type="AlphaFoldDB" id="A0A2S9TJT9"/>
<evidence type="ECO:0000313" key="5">
    <source>
        <dbReference type="Proteomes" id="UP000239151"/>
    </source>
</evidence>
<dbReference type="SUPFAM" id="SSF55073">
    <property type="entry name" value="Nucleotide cyclase"/>
    <property type="match status" value="1"/>
</dbReference>
<reference evidence="4 5" key="1">
    <citation type="submission" date="2017-09" db="EMBL/GenBank/DDBJ databases">
        <title>Reassesment of A. cryaerophilus.</title>
        <authorList>
            <person name="Perez-Cataluna A."/>
            <person name="Collado L."/>
            <person name="Salgado O."/>
            <person name="Lefinanco V."/>
            <person name="Figueras M.J."/>
        </authorList>
    </citation>
    <scope>NUCLEOTIDE SEQUENCE [LARGE SCALE GENOMIC DNA]</scope>
    <source>
        <strain evidence="4 5">LMG 9065</strain>
    </source>
</reference>
<dbReference type="InterPro" id="IPR001633">
    <property type="entry name" value="EAL_dom"/>
</dbReference>
<protein>
    <submittedName>
        <fullName evidence="4">GGDEF domain-containing protein</fullName>
    </submittedName>
</protein>
<dbReference type="SUPFAM" id="SSF141868">
    <property type="entry name" value="EAL domain-like"/>
    <property type="match status" value="1"/>
</dbReference>
<evidence type="ECO:0000259" key="2">
    <source>
        <dbReference type="PROSITE" id="PS50883"/>
    </source>
</evidence>
<name>A0A2S9TJT9_9BACT</name>
<evidence type="ECO:0000259" key="3">
    <source>
        <dbReference type="PROSITE" id="PS50887"/>
    </source>
</evidence>
<dbReference type="PANTHER" id="PTHR33121:SF79">
    <property type="entry name" value="CYCLIC DI-GMP PHOSPHODIESTERASE PDED-RELATED"/>
    <property type="match status" value="1"/>
</dbReference>